<feature type="transmembrane region" description="Helical" evidence="6">
    <location>
        <begin position="301"/>
        <end position="326"/>
    </location>
</feature>
<keyword evidence="3 6" id="KW-0812">Transmembrane</keyword>
<proteinExistence type="predicted"/>
<evidence type="ECO:0000313" key="8">
    <source>
        <dbReference type="EMBL" id="QFZ20254.1"/>
    </source>
</evidence>
<dbReference type="PROSITE" id="PS50850">
    <property type="entry name" value="MFS"/>
    <property type="match status" value="1"/>
</dbReference>
<evidence type="ECO:0000256" key="1">
    <source>
        <dbReference type="ARBA" id="ARBA00004651"/>
    </source>
</evidence>
<feature type="transmembrane region" description="Helical" evidence="6">
    <location>
        <begin position="41"/>
        <end position="62"/>
    </location>
</feature>
<feature type="transmembrane region" description="Helical" evidence="6">
    <location>
        <begin position="74"/>
        <end position="93"/>
    </location>
</feature>
<feature type="transmembrane region" description="Helical" evidence="6">
    <location>
        <begin position="137"/>
        <end position="160"/>
    </location>
</feature>
<dbReference type="AlphaFoldDB" id="A0A5Q0H309"/>
<feature type="transmembrane region" description="Helical" evidence="6">
    <location>
        <begin position="166"/>
        <end position="185"/>
    </location>
</feature>
<dbReference type="EMBL" id="CP034550">
    <property type="protein sequence ID" value="QFZ20254.1"/>
    <property type="molecule type" value="Genomic_DNA"/>
</dbReference>
<evidence type="ECO:0000256" key="2">
    <source>
        <dbReference type="ARBA" id="ARBA00022475"/>
    </source>
</evidence>
<dbReference type="GO" id="GO:0022857">
    <property type="term" value="F:transmembrane transporter activity"/>
    <property type="evidence" value="ECO:0007669"/>
    <property type="project" value="InterPro"/>
</dbReference>
<evidence type="ECO:0000313" key="9">
    <source>
        <dbReference type="Proteomes" id="UP000325787"/>
    </source>
</evidence>
<keyword evidence="4 6" id="KW-1133">Transmembrane helix</keyword>
<protein>
    <submittedName>
        <fullName evidence="8">MFS transporter</fullName>
    </submittedName>
</protein>
<dbReference type="Proteomes" id="UP000325787">
    <property type="component" value="Chromosome"/>
</dbReference>
<comment type="subcellular location">
    <subcellularLocation>
        <location evidence="1">Cell membrane</location>
        <topology evidence="1">Multi-pass membrane protein</topology>
    </subcellularLocation>
</comment>
<dbReference type="GO" id="GO:0005886">
    <property type="term" value="C:plasma membrane"/>
    <property type="evidence" value="ECO:0007669"/>
    <property type="project" value="UniProtKB-SubCell"/>
</dbReference>
<dbReference type="Gene3D" id="1.20.1250.20">
    <property type="entry name" value="MFS general substrate transporter like domains"/>
    <property type="match status" value="1"/>
</dbReference>
<reference evidence="9" key="1">
    <citation type="journal article" date="2021" name="Curr. Microbiol.">
        <title>Complete genome of nocamycin-producing strain Saccharothrix syringae NRRL B-16468 reveals the biosynthetic potential for secondary metabolites.</title>
        <authorList>
            <person name="Mo X."/>
            <person name="Yang S."/>
        </authorList>
    </citation>
    <scope>NUCLEOTIDE SEQUENCE [LARGE SCALE GENOMIC DNA]</scope>
    <source>
        <strain evidence="9">ATCC 51364 / DSM 43886 / JCM 6844 / KCTC 9398 / NBRC 14523 / NRRL B-16468 / INA 2240</strain>
    </source>
</reference>
<dbReference type="InterPro" id="IPR036259">
    <property type="entry name" value="MFS_trans_sf"/>
</dbReference>
<feature type="transmembrane region" description="Helical" evidence="6">
    <location>
        <begin position="365"/>
        <end position="384"/>
    </location>
</feature>
<keyword evidence="9" id="KW-1185">Reference proteome</keyword>
<feature type="transmembrane region" description="Helical" evidence="6">
    <location>
        <begin position="12"/>
        <end position="35"/>
    </location>
</feature>
<feature type="transmembrane region" description="Helical" evidence="6">
    <location>
        <begin position="277"/>
        <end position="295"/>
    </location>
</feature>
<feature type="transmembrane region" description="Helical" evidence="6">
    <location>
        <begin position="245"/>
        <end position="265"/>
    </location>
</feature>
<evidence type="ECO:0000256" key="4">
    <source>
        <dbReference type="ARBA" id="ARBA00022989"/>
    </source>
</evidence>
<dbReference type="CDD" id="cd06173">
    <property type="entry name" value="MFS_MefA_like"/>
    <property type="match status" value="1"/>
</dbReference>
<evidence type="ECO:0000259" key="7">
    <source>
        <dbReference type="PROSITE" id="PS50850"/>
    </source>
</evidence>
<name>A0A5Q0H309_SACSY</name>
<sequence length="399" mass="38852">MRLLDNRDFRLLWSAQVLAATGGLSAAVALPLLVLRTTGSASAAGLVGFAVLAAAALTALPGGRVADRYDRHAVLVRCAGGSAACTGLLAFAVHGGGAGIPLVLLLTALSGALSGAFNSAGVAALPHLVPAARLPTALAANTARLAAAALVGPVLAGGLFGVSPELPFWVAAGALLVAAACAAAIRTPLPAPPRSGPSGLATGLVLLWRDGVLRGITTVTAVHNAVFSAVPLLLVAIGLRQQGSSLSIGLVYAVTGAGSLVGALVATGVSRRLSPRAAVLVTCWVPAALLAATSLSPTLVVLAAALTAGCLVGPSADAVLAAVRIGRTPDALQGRTQAAVTLLGMCATPLGPPAAGLLLDHLDVGVALLVLAAPLAAVGVAAALHPRLRSVRTPGGPGG</sequence>
<dbReference type="InterPro" id="IPR020846">
    <property type="entry name" value="MFS_dom"/>
</dbReference>
<dbReference type="InterPro" id="IPR011701">
    <property type="entry name" value="MFS"/>
</dbReference>
<feature type="transmembrane region" description="Helical" evidence="6">
    <location>
        <begin position="99"/>
        <end position="125"/>
    </location>
</feature>
<evidence type="ECO:0000256" key="3">
    <source>
        <dbReference type="ARBA" id="ARBA00022692"/>
    </source>
</evidence>
<evidence type="ECO:0000256" key="5">
    <source>
        <dbReference type="ARBA" id="ARBA00023136"/>
    </source>
</evidence>
<accession>A0A5Q0H309</accession>
<dbReference type="SUPFAM" id="SSF103473">
    <property type="entry name" value="MFS general substrate transporter"/>
    <property type="match status" value="1"/>
</dbReference>
<dbReference type="Pfam" id="PF07690">
    <property type="entry name" value="MFS_1"/>
    <property type="match status" value="1"/>
</dbReference>
<dbReference type="PANTHER" id="PTHR23513:SF6">
    <property type="entry name" value="MAJOR FACILITATOR SUPERFAMILY ASSOCIATED DOMAIN-CONTAINING PROTEIN"/>
    <property type="match status" value="1"/>
</dbReference>
<feature type="transmembrane region" description="Helical" evidence="6">
    <location>
        <begin position="216"/>
        <end position="239"/>
    </location>
</feature>
<dbReference type="PANTHER" id="PTHR23513">
    <property type="entry name" value="INTEGRAL MEMBRANE EFFLUX PROTEIN-RELATED"/>
    <property type="match status" value="1"/>
</dbReference>
<feature type="domain" description="Major facilitator superfamily (MFS) profile" evidence="7">
    <location>
        <begin position="1"/>
        <end position="389"/>
    </location>
</feature>
<keyword evidence="2" id="KW-1003">Cell membrane</keyword>
<dbReference type="RefSeq" id="WP_033434249.1">
    <property type="nucleotide sequence ID" value="NZ_CP034550.1"/>
</dbReference>
<feature type="transmembrane region" description="Helical" evidence="6">
    <location>
        <begin position="338"/>
        <end position="359"/>
    </location>
</feature>
<organism evidence="8 9">
    <name type="scientific">Saccharothrix syringae</name>
    <name type="common">Nocardiopsis syringae</name>
    <dbReference type="NCBI Taxonomy" id="103733"/>
    <lineage>
        <taxon>Bacteria</taxon>
        <taxon>Bacillati</taxon>
        <taxon>Actinomycetota</taxon>
        <taxon>Actinomycetes</taxon>
        <taxon>Pseudonocardiales</taxon>
        <taxon>Pseudonocardiaceae</taxon>
        <taxon>Saccharothrix</taxon>
    </lineage>
</organism>
<dbReference type="KEGG" id="ssyi:EKG83_25095"/>
<gene>
    <name evidence="8" type="ORF">EKG83_25095</name>
</gene>
<keyword evidence="5 6" id="KW-0472">Membrane</keyword>
<evidence type="ECO:0000256" key="6">
    <source>
        <dbReference type="SAM" id="Phobius"/>
    </source>
</evidence>